<sequence>MRGLRTQPVVQVATGALLLAWPFVIWFGLEHNSLPWLLPLMALLLVLRLRQARRNVGLMRFVMQSVALAGIALCVASVLLKTHQLLLFYPVVVNAIMLSVFGGSLWSAMPLVERLARLHTPALPPQGVRYTRRVTQTWCLFFIFNGTIALFTALHGDVQMWTTWNGMVSYLLMGALMAGEWLVRRQVMKRDTP</sequence>
<gene>
    <name evidence="2" type="ORF">BZK42_24825</name>
</gene>
<keyword evidence="1" id="KW-0812">Transmembrane</keyword>
<accession>A0A1V8NSR0</accession>
<dbReference type="RefSeq" id="WP_080860741.1">
    <property type="nucleotide sequence ID" value="NZ_CP077405.1"/>
</dbReference>
<organism evidence="2 3">
    <name type="scientific">Citrobacter braakii</name>
    <dbReference type="NCBI Taxonomy" id="57706"/>
    <lineage>
        <taxon>Bacteria</taxon>
        <taxon>Pseudomonadati</taxon>
        <taxon>Pseudomonadota</taxon>
        <taxon>Gammaproteobacteria</taxon>
        <taxon>Enterobacterales</taxon>
        <taxon>Enterobacteriaceae</taxon>
        <taxon>Citrobacter</taxon>
        <taxon>Citrobacter freundii complex</taxon>
    </lineage>
</organism>
<dbReference type="Proteomes" id="UP000192573">
    <property type="component" value="Unassembled WGS sequence"/>
</dbReference>
<feature type="transmembrane region" description="Helical" evidence="1">
    <location>
        <begin position="61"/>
        <end position="80"/>
    </location>
</feature>
<dbReference type="AlphaFoldDB" id="A0A1V8NSR0"/>
<keyword evidence="1" id="KW-0472">Membrane</keyword>
<feature type="transmembrane region" description="Helical" evidence="1">
    <location>
        <begin position="33"/>
        <end position="49"/>
    </location>
</feature>
<name>A0A1V8NSR0_CITBR</name>
<feature type="transmembrane region" description="Helical" evidence="1">
    <location>
        <begin position="138"/>
        <end position="156"/>
    </location>
</feature>
<protein>
    <submittedName>
        <fullName evidence="2">DNA gyrase subunit B</fullName>
    </submittedName>
</protein>
<dbReference type="EMBL" id="NAEW01000023">
    <property type="protein sequence ID" value="OQM39449.1"/>
    <property type="molecule type" value="Genomic_DNA"/>
</dbReference>
<reference evidence="2 3" key="1">
    <citation type="submission" date="2017-03" db="EMBL/GenBank/DDBJ databases">
        <authorList>
            <person name="Afonso C.L."/>
            <person name="Miller P.J."/>
            <person name="Scott M.A."/>
            <person name="Spackman E."/>
            <person name="Goraichik I."/>
            <person name="Dimitrov K.M."/>
            <person name="Suarez D.L."/>
            <person name="Swayne D.E."/>
        </authorList>
    </citation>
    <scope>NUCLEOTIDE SEQUENCE [LARGE SCALE GENOMIC DNA]</scope>
    <source>
        <strain evidence="2 3">ATCC 51113</strain>
    </source>
</reference>
<feature type="transmembrane region" description="Helical" evidence="1">
    <location>
        <begin position="9"/>
        <end position="27"/>
    </location>
</feature>
<feature type="transmembrane region" description="Helical" evidence="1">
    <location>
        <begin position="162"/>
        <end position="183"/>
    </location>
</feature>
<proteinExistence type="predicted"/>
<evidence type="ECO:0000256" key="1">
    <source>
        <dbReference type="SAM" id="Phobius"/>
    </source>
</evidence>
<feature type="transmembrane region" description="Helical" evidence="1">
    <location>
        <begin position="86"/>
        <end position="108"/>
    </location>
</feature>
<comment type="caution">
    <text evidence="2">The sequence shown here is derived from an EMBL/GenBank/DDBJ whole genome shotgun (WGS) entry which is preliminary data.</text>
</comment>
<evidence type="ECO:0000313" key="3">
    <source>
        <dbReference type="Proteomes" id="UP000192573"/>
    </source>
</evidence>
<evidence type="ECO:0000313" key="2">
    <source>
        <dbReference type="EMBL" id="OQM39449.1"/>
    </source>
</evidence>
<keyword evidence="1" id="KW-1133">Transmembrane helix</keyword>